<dbReference type="InterPro" id="IPR002685">
    <property type="entry name" value="Glyco_trans_15"/>
</dbReference>
<dbReference type="PANTHER" id="PTHR31121">
    <property type="entry name" value="ALPHA-1,2 MANNOSYLTRANSFERASE KTR1"/>
    <property type="match status" value="1"/>
</dbReference>
<keyword evidence="4" id="KW-0812">Transmembrane</keyword>
<dbReference type="Gene3D" id="3.90.550.10">
    <property type="entry name" value="Spore Coat Polysaccharide Biosynthesis Protein SpsA, Chain A"/>
    <property type="match status" value="1"/>
</dbReference>
<dbReference type="Pfam" id="PF01793">
    <property type="entry name" value="Glyco_transf_15"/>
    <property type="match status" value="1"/>
</dbReference>
<accession>A0A7H8QK54</accession>
<dbReference type="InterPro" id="IPR029044">
    <property type="entry name" value="Nucleotide-diphossugar_trans"/>
</dbReference>
<evidence type="ECO:0000256" key="3">
    <source>
        <dbReference type="ARBA" id="ARBA00022679"/>
    </source>
</evidence>
<keyword evidence="2" id="KW-0328">Glycosyltransferase</keyword>
<evidence type="ECO:0000256" key="1">
    <source>
        <dbReference type="ARBA" id="ARBA00007677"/>
    </source>
</evidence>
<dbReference type="GO" id="GO:0006487">
    <property type="term" value="P:protein N-linked glycosylation"/>
    <property type="evidence" value="ECO:0007669"/>
    <property type="project" value="TreeGrafter"/>
</dbReference>
<dbReference type="GO" id="GO:0006493">
    <property type="term" value="P:protein O-linked glycosylation"/>
    <property type="evidence" value="ECO:0007669"/>
    <property type="project" value="TreeGrafter"/>
</dbReference>
<keyword evidence="4" id="KW-0472">Membrane</keyword>
<dbReference type="PANTHER" id="PTHR31121:SF7">
    <property type="entry name" value="MANNOSYLTRANSFERASE KTR4-RELATED"/>
    <property type="match status" value="1"/>
</dbReference>
<dbReference type="GeneID" id="55988448"/>
<dbReference type="AlphaFoldDB" id="A0A7H8QK54"/>
<comment type="similarity">
    <text evidence="1">Belongs to the glycosyltransferase 15 family.</text>
</comment>
<dbReference type="GO" id="GO:0016020">
    <property type="term" value="C:membrane"/>
    <property type="evidence" value="ECO:0007669"/>
    <property type="project" value="InterPro"/>
</dbReference>
<dbReference type="RefSeq" id="XP_035340034.1">
    <property type="nucleotide sequence ID" value="XM_035484141.1"/>
</dbReference>
<dbReference type="GO" id="GO:0005794">
    <property type="term" value="C:Golgi apparatus"/>
    <property type="evidence" value="ECO:0007669"/>
    <property type="project" value="TreeGrafter"/>
</dbReference>
<dbReference type="GO" id="GO:0000032">
    <property type="term" value="P:cell wall mannoprotein biosynthetic process"/>
    <property type="evidence" value="ECO:0007669"/>
    <property type="project" value="TreeGrafter"/>
</dbReference>
<evidence type="ECO:0000256" key="2">
    <source>
        <dbReference type="ARBA" id="ARBA00022676"/>
    </source>
</evidence>
<sequence length="402" mass="47448">MHITASVRKFRRYIISTIVFVAFLAVYFRESWYLSSGDRAINRMNLSMKQPPSTDPDTSARANAAIISLVRNSELDGMLSSMRQFESSFNARYSYPWVFFNNEPFTDEFKERTQAETSGQCSYEIIPKEHWDVPDWIDQSRLDQAFKDMDANWVKHGSQLSYHKMCRWFSGFFYRHPALDNFKYYWRVEPDVKFFCDIEYDVFRFMETNNKTYGFTINVYDDPKTLPNLWPTTTAFLDKHPNYLNSDNSLTWLTDSTSRPKHTEMANGYSTCHFWSNFEVGDLDFWRSPEYTSYFEWLDQTGGFFYERWGDAPVHSVALGLFAANEQIHWFRDIGYQHSVFSNCPDSDKCHGCQKNKLTPLTYWLNGEDCRPGWFKQVCESRQKTGSMDDETEEMCRQAHGI</sequence>
<dbReference type="GO" id="GO:0000026">
    <property type="term" value="F:alpha-1,2-mannosyltransferase activity"/>
    <property type="evidence" value="ECO:0007669"/>
    <property type="project" value="TreeGrafter"/>
</dbReference>
<dbReference type="OrthoDB" id="439943at2759"/>
<reference evidence="6" key="1">
    <citation type="submission" date="2020-06" db="EMBL/GenBank/DDBJ databases">
        <title>A chromosome-scale genome assembly of Talaromyces rugulosus W13939.</title>
        <authorList>
            <person name="Wang B."/>
            <person name="Guo L."/>
            <person name="Ye K."/>
            <person name="Wang L."/>
        </authorList>
    </citation>
    <scope>NUCLEOTIDE SEQUENCE [LARGE SCALE GENOMIC DNA]</scope>
    <source>
        <strain evidence="6">W13939</strain>
    </source>
</reference>
<name>A0A7H8QK54_TALRU</name>
<keyword evidence="6" id="KW-1185">Reference proteome</keyword>
<dbReference type="Proteomes" id="UP000509510">
    <property type="component" value="Chromosome I"/>
</dbReference>
<keyword evidence="4" id="KW-1133">Transmembrane helix</keyword>
<dbReference type="FunFam" id="3.90.550.10:FF:000051">
    <property type="entry name" value="Alpha-1,2-mannosyltransferase (Ktr4)"/>
    <property type="match status" value="1"/>
</dbReference>
<evidence type="ECO:0000256" key="4">
    <source>
        <dbReference type="SAM" id="Phobius"/>
    </source>
</evidence>
<gene>
    <name evidence="5" type="ORF">TRUGW13939_00935</name>
</gene>
<keyword evidence="3" id="KW-0808">Transferase</keyword>
<dbReference type="KEGG" id="trg:TRUGW13939_00935"/>
<evidence type="ECO:0000313" key="6">
    <source>
        <dbReference type="Proteomes" id="UP000509510"/>
    </source>
</evidence>
<dbReference type="EMBL" id="CP055898">
    <property type="protein sequence ID" value="QKX53855.1"/>
    <property type="molecule type" value="Genomic_DNA"/>
</dbReference>
<dbReference type="SUPFAM" id="SSF53448">
    <property type="entry name" value="Nucleotide-diphospho-sugar transferases"/>
    <property type="match status" value="1"/>
</dbReference>
<organism evidence="5 6">
    <name type="scientific">Talaromyces rugulosus</name>
    <name type="common">Penicillium rugulosum</name>
    <dbReference type="NCBI Taxonomy" id="121627"/>
    <lineage>
        <taxon>Eukaryota</taxon>
        <taxon>Fungi</taxon>
        <taxon>Dikarya</taxon>
        <taxon>Ascomycota</taxon>
        <taxon>Pezizomycotina</taxon>
        <taxon>Eurotiomycetes</taxon>
        <taxon>Eurotiomycetidae</taxon>
        <taxon>Eurotiales</taxon>
        <taxon>Trichocomaceae</taxon>
        <taxon>Talaromyces</taxon>
        <taxon>Talaromyces sect. Islandici</taxon>
    </lineage>
</organism>
<protein>
    <submittedName>
        <fullName evidence="5">Uncharacterized protein</fullName>
    </submittedName>
</protein>
<feature type="transmembrane region" description="Helical" evidence="4">
    <location>
        <begin position="12"/>
        <end position="28"/>
    </location>
</feature>
<evidence type="ECO:0000313" key="5">
    <source>
        <dbReference type="EMBL" id="QKX53855.1"/>
    </source>
</evidence>
<proteinExistence type="inferred from homology"/>